<dbReference type="Proteomes" id="UP000182284">
    <property type="component" value="Unassembled WGS sequence"/>
</dbReference>
<evidence type="ECO:0000313" key="1">
    <source>
        <dbReference type="EMBL" id="SDG53161.1"/>
    </source>
</evidence>
<proteinExistence type="predicted"/>
<gene>
    <name evidence="1" type="ORF">SAMN04488117_1328</name>
</gene>
<accession>A0A1G7V0Y3</accession>
<organism evidence="1 2">
    <name type="scientific">Celeribacter baekdonensis</name>
    <dbReference type="NCBI Taxonomy" id="875171"/>
    <lineage>
        <taxon>Bacteria</taxon>
        <taxon>Pseudomonadati</taxon>
        <taxon>Pseudomonadota</taxon>
        <taxon>Alphaproteobacteria</taxon>
        <taxon>Rhodobacterales</taxon>
        <taxon>Roseobacteraceae</taxon>
        <taxon>Celeribacter</taxon>
    </lineage>
</organism>
<evidence type="ECO:0000313" key="2">
    <source>
        <dbReference type="Proteomes" id="UP000182284"/>
    </source>
</evidence>
<dbReference type="RefSeq" id="WP_074647542.1">
    <property type="nucleotide sequence ID" value="NZ_FNBL01000032.1"/>
</dbReference>
<dbReference type="AlphaFoldDB" id="A0A1G7V0Y3"/>
<sequence length="113" mass="12453">MADKIQLTPNVISEQGLRQSLEHGGQLEIECREQPFRKGPSWHGLWVMKSVDPSGDVQMLVTARMDAARGGFKVREFKTATGIISFLADCGFAVAHFPLRAGEKTTLRLQLAA</sequence>
<reference evidence="1 2" key="1">
    <citation type="submission" date="2016-10" db="EMBL/GenBank/DDBJ databases">
        <authorList>
            <person name="de Groot N.N."/>
        </authorList>
    </citation>
    <scope>NUCLEOTIDE SEQUENCE [LARGE SCALE GENOMIC DNA]</scope>
    <source>
        <strain evidence="1 2">DSM 27375</strain>
    </source>
</reference>
<protein>
    <submittedName>
        <fullName evidence="1">Uncharacterized protein</fullName>
    </submittedName>
</protein>
<name>A0A1G7V0Y3_9RHOB</name>
<dbReference type="EMBL" id="FNBL01000032">
    <property type="protein sequence ID" value="SDG53161.1"/>
    <property type="molecule type" value="Genomic_DNA"/>
</dbReference>
<dbReference type="OrthoDB" id="7917345at2"/>